<accession>A0ABU4X4Y1</accession>
<dbReference type="EMBL" id="JAVIIS010000041">
    <property type="protein sequence ID" value="MDX8442553.1"/>
    <property type="molecule type" value="Genomic_DNA"/>
</dbReference>
<evidence type="ECO:0000313" key="2">
    <source>
        <dbReference type="Proteomes" id="UP001272097"/>
    </source>
</evidence>
<comment type="caution">
    <text evidence="1">The sequence shown here is derived from an EMBL/GenBank/DDBJ whole genome shotgun (WGS) entry which is preliminary data.</text>
</comment>
<protein>
    <submittedName>
        <fullName evidence="1">Uncharacterized protein</fullName>
    </submittedName>
</protein>
<proteinExistence type="predicted"/>
<sequence>MVIFPANPVEGDTRQSKGVMDECLEVSSPNNLASFIHIKQAISECDLDKSYLTNVEFYRRYLNGRERPGVDGYSGGALFSLTGELENLEIVLDGIVVRAGAQQIHIVDADYHVQPRFDWSVMIFKRANTADGRSDAVGHCYSSANCDASPRVGMMDASGPSTSIP</sequence>
<organism evidence="1 2">
    <name type="scientific">Mesorhizobium australafricanum</name>
    <dbReference type="NCBI Taxonomy" id="3072311"/>
    <lineage>
        <taxon>Bacteria</taxon>
        <taxon>Pseudomonadati</taxon>
        <taxon>Pseudomonadota</taxon>
        <taxon>Alphaproteobacteria</taxon>
        <taxon>Hyphomicrobiales</taxon>
        <taxon>Phyllobacteriaceae</taxon>
        <taxon>Mesorhizobium</taxon>
    </lineage>
</organism>
<keyword evidence="2" id="KW-1185">Reference proteome</keyword>
<dbReference type="Proteomes" id="UP001272097">
    <property type="component" value="Unassembled WGS sequence"/>
</dbReference>
<reference evidence="1 2" key="1">
    <citation type="submission" date="2023-08" db="EMBL/GenBank/DDBJ databases">
        <title>Implementing the SeqCode for naming new Mesorhizobium species isolated from Vachellia karroo root nodules.</title>
        <authorList>
            <person name="Van Lill M."/>
        </authorList>
    </citation>
    <scope>NUCLEOTIDE SEQUENCE [LARGE SCALE GENOMIC DNA]</scope>
    <source>
        <strain evidence="1 2">VK3E</strain>
    </source>
</reference>
<name>A0ABU4X4Y1_9HYPH</name>
<evidence type="ECO:0000313" key="1">
    <source>
        <dbReference type="EMBL" id="MDX8442553.1"/>
    </source>
</evidence>
<gene>
    <name evidence="1" type="ORF">RFM51_23510</name>
</gene>